<evidence type="ECO:0000313" key="2">
    <source>
        <dbReference type="EMBL" id="SET10734.1"/>
    </source>
</evidence>
<name>A0A1I0BWI8_9ACTN</name>
<keyword evidence="1" id="KW-0812">Transmembrane</keyword>
<accession>A0A1I0BWI8</accession>
<evidence type="ECO:0000313" key="3">
    <source>
        <dbReference type="Proteomes" id="UP000199361"/>
    </source>
</evidence>
<dbReference type="Proteomes" id="UP000199361">
    <property type="component" value="Unassembled WGS sequence"/>
</dbReference>
<dbReference type="RefSeq" id="WP_091077386.1">
    <property type="nucleotide sequence ID" value="NZ_FOHX01000002.1"/>
</dbReference>
<evidence type="ECO:0000256" key="1">
    <source>
        <dbReference type="SAM" id="Phobius"/>
    </source>
</evidence>
<dbReference type="STRING" id="568860.SAMN05421811_10272"/>
<feature type="transmembrane region" description="Helical" evidence="1">
    <location>
        <begin position="58"/>
        <end position="75"/>
    </location>
</feature>
<protein>
    <submittedName>
        <fullName evidence="2">SdpI/YhfL protein family protein</fullName>
    </submittedName>
</protein>
<reference evidence="2 3" key="1">
    <citation type="submission" date="2016-10" db="EMBL/GenBank/DDBJ databases">
        <authorList>
            <person name="de Groot N.N."/>
        </authorList>
    </citation>
    <scope>NUCLEOTIDE SEQUENCE [LARGE SCALE GENOMIC DNA]</scope>
    <source>
        <strain evidence="2 3">CGMCC 4.5598</strain>
    </source>
</reference>
<keyword evidence="1" id="KW-1133">Transmembrane helix</keyword>
<keyword evidence="1" id="KW-0472">Membrane</keyword>
<sequence>MWILPLVVLLGGLVLGVVGYLGLVGRLPRNEFAGVRTATTMRSDATFLAANRAAGPPTLAGGGVGLVGAVVAWLMPGEIGVVTASLVALAVMTGLTVLGAVKGVRAAKAVVDPR</sequence>
<keyword evidence="3" id="KW-1185">Reference proteome</keyword>
<dbReference type="InterPro" id="IPR025962">
    <property type="entry name" value="SdpI/YhfL"/>
</dbReference>
<dbReference type="AlphaFoldDB" id="A0A1I0BWI8"/>
<dbReference type="Pfam" id="PF13630">
    <property type="entry name" value="SdpI"/>
    <property type="match status" value="1"/>
</dbReference>
<organism evidence="2 3">
    <name type="scientific">Nonomuraea wenchangensis</name>
    <dbReference type="NCBI Taxonomy" id="568860"/>
    <lineage>
        <taxon>Bacteria</taxon>
        <taxon>Bacillati</taxon>
        <taxon>Actinomycetota</taxon>
        <taxon>Actinomycetes</taxon>
        <taxon>Streptosporangiales</taxon>
        <taxon>Streptosporangiaceae</taxon>
        <taxon>Nonomuraea</taxon>
    </lineage>
</organism>
<feature type="transmembrane region" description="Helical" evidence="1">
    <location>
        <begin position="6"/>
        <end position="24"/>
    </location>
</feature>
<feature type="transmembrane region" description="Helical" evidence="1">
    <location>
        <begin position="81"/>
        <end position="101"/>
    </location>
</feature>
<gene>
    <name evidence="2" type="ORF">SAMN05421811_10272</name>
</gene>
<dbReference type="EMBL" id="FOHX01000002">
    <property type="protein sequence ID" value="SET10734.1"/>
    <property type="molecule type" value="Genomic_DNA"/>
</dbReference>
<proteinExistence type="predicted"/>